<evidence type="ECO:0000313" key="3">
    <source>
        <dbReference type="EMBL" id="SMP47523.1"/>
    </source>
</evidence>
<feature type="compositionally biased region" description="Low complexity" evidence="1">
    <location>
        <begin position="90"/>
        <end position="114"/>
    </location>
</feature>
<dbReference type="RefSeq" id="WP_283431627.1">
    <property type="nucleotide sequence ID" value="NZ_FXUG01000002.1"/>
</dbReference>
<dbReference type="Pfam" id="PF01593">
    <property type="entry name" value="Amino_oxidase"/>
    <property type="match status" value="1"/>
</dbReference>
<evidence type="ECO:0000313" key="4">
    <source>
        <dbReference type="Proteomes" id="UP001158067"/>
    </source>
</evidence>
<evidence type="ECO:0000256" key="1">
    <source>
        <dbReference type="SAM" id="MobiDB-lite"/>
    </source>
</evidence>
<dbReference type="PANTHER" id="PTHR42923">
    <property type="entry name" value="PROTOPORPHYRINOGEN OXIDASE"/>
    <property type="match status" value="1"/>
</dbReference>
<keyword evidence="4" id="KW-1185">Reference proteome</keyword>
<evidence type="ECO:0000259" key="2">
    <source>
        <dbReference type="Pfam" id="PF01593"/>
    </source>
</evidence>
<dbReference type="SUPFAM" id="SSF51905">
    <property type="entry name" value="FAD/NAD(P)-binding domain"/>
    <property type="match status" value="1"/>
</dbReference>
<proteinExistence type="predicted"/>
<sequence length="602" mass="65682">MSRMERLRYSRRQLVQMVCGGSALSLIPAGCDSLQRFVSGALPAAGELLSPNREAGHRLRLPREARWAGIDAETRTGAPGAASDAAIRNTASSEIASSETASSETASSDAATSEVAGGPSATTRHSCVIVGAGVAGLSAGWHLLDQGIDDFVILELESEVGGTARSGRTGDFQYPWGAHYLPVPKVENEALIRFLQSCSVVDSVHENRVEVAEQFLCRDPEERVFSQGRWWGGLVPSGILTAQDQDELKRFNEMMVAWARRKGSDGKPFFNLPTSTCSTDEEAQSLDQISMSNWLDQQGFQSEVLAWLVDYSCRDDYGLMADQTSAWAGLFYFAARMQSDSGETQDVLTWPEGNGFLVDQLRERMGDRVRLNQATMEVSKLDDGSFQVSAFDTSTQTRSVLHADQVVMAVPQFVANQVLAEDLCLAASPEARQAFQYGSWWVANVHLTNRPAENSFPMAWDNVPMDSSSLGYVNSVHQTGSDYGATVLTWYSAISSDMPQVVREQMLRLTWAEAAEAVITDLEIMHPDIRGLISRLDVMLWGHAMVQPRVGTIFHPARQAVAQSRGGVHFACTDLSGIALFEEAFDHGRRAAMSVAAFDGGA</sequence>
<dbReference type="InterPro" id="IPR002937">
    <property type="entry name" value="Amino_oxidase"/>
</dbReference>
<reference evidence="3 4" key="1">
    <citation type="submission" date="2017-05" db="EMBL/GenBank/DDBJ databases">
        <authorList>
            <person name="Varghese N."/>
            <person name="Submissions S."/>
        </authorList>
    </citation>
    <scope>NUCLEOTIDE SEQUENCE [LARGE SCALE GENOMIC DNA]</scope>
    <source>
        <strain evidence="3 4">DSM 25457</strain>
    </source>
</reference>
<dbReference type="EMBL" id="FXUG01000002">
    <property type="protein sequence ID" value="SMP47523.1"/>
    <property type="molecule type" value="Genomic_DNA"/>
</dbReference>
<dbReference type="Gene3D" id="3.50.50.60">
    <property type="entry name" value="FAD/NAD(P)-binding domain"/>
    <property type="match status" value="1"/>
</dbReference>
<gene>
    <name evidence="3" type="ORF">SAMN06265222_102307</name>
</gene>
<name>A0ABY1PTS7_9BACT</name>
<dbReference type="InterPro" id="IPR036188">
    <property type="entry name" value="FAD/NAD-bd_sf"/>
</dbReference>
<protein>
    <submittedName>
        <fullName evidence="3">Protoporphyrinogen oxidase</fullName>
    </submittedName>
</protein>
<organism evidence="3 4">
    <name type="scientific">Neorhodopirellula lusitana</name>
    <dbReference type="NCBI Taxonomy" id="445327"/>
    <lineage>
        <taxon>Bacteria</taxon>
        <taxon>Pseudomonadati</taxon>
        <taxon>Planctomycetota</taxon>
        <taxon>Planctomycetia</taxon>
        <taxon>Pirellulales</taxon>
        <taxon>Pirellulaceae</taxon>
        <taxon>Neorhodopirellula</taxon>
    </lineage>
</organism>
<dbReference type="Proteomes" id="UP001158067">
    <property type="component" value="Unassembled WGS sequence"/>
</dbReference>
<dbReference type="InterPro" id="IPR050464">
    <property type="entry name" value="Zeta_carotene_desat/Oxidored"/>
</dbReference>
<accession>A0ABY1PTS7</accession>
<dbReference type="PANTHER" id="PTHR42923:SF39">
    <property type="entry name" value="AMINO OXIDASE"/>
    <property type="match status" value="1"/>
</dbReference>
<feature type="region of interest" description="Disordered" evidence="1">
    <location>
        <begin position="71"/>
        <end position="121"/>
    </location>
</feature>
<feature type="domain" description="Amine oxidase" evidence="2">
    <location>
        <begin position="134"/>
        <end position="595"/>
    </location>
</feature>
<comment type="caution">
    <text evidence="3">The sequence shown here is derived from an EMBL/GenBank/DDBJ whole genome shotgun (WGS) entry which is preliminary data.</text>
</comment>